<dbReference type="EMBL" id="JAHRIP010084970">
    <property type="protein sequence ID" value="MEQ2313913.1"/>
    <property type="molecule type" value="Genomic_DNA"/>
</dbReference>
<keyword evidence="3" id="KW-1185">Reference proteome</keyword>
<protein>
    <submittedName>
        <fullName evidence="2">Uncharacterized protein</fullName>
    </submittedName>
</protein>
<comment type="caution">
    <text evidence="2">The sequence shown here is derived from an EMBL/GenBank/DDBJ whole genome shotgun (WGS) entry which is preliminary data.</text>
</comment>
<gene>
    <name evidence="2" type="ORF">AMECASPLE_006761</name>
</gene>
<dbReference type="Proteomes" id="UP001469553">
    <property type="component" value="Unassembled WGS sequence"/>
</dbReference>
<accession>A0ABV1A5T0</accession>
<evidence type="ECO:0000313" key="2">
    <source>
        <dbReference type="EMBL" id="MEQ2313913.1"/>
    </source>
</evidence>
<evidence type="ECO:0000256" key="1">
    <source>
        <dbReference type="SAM" id="MobiDB-lite"/>
    </source>
</evidence>
<proteinExistence type="predicted"/>
<sequence>MELLGKPNEMLKPGGLSEDPGQSKTGKSQRRSEVPGWFMPNPGEADVCACLGPECRGKRVFDRGPSGR</sequence>
<organism evidence="2 3">
    <name type="scientific">Ameca splendens</name>
    <dbReference type="NCBI Taxonomy" id="208324"/>
    <lineage>
        <taxon>Eukaryota</taxon>
        <taxon>Metazoa</taxon>
        <taxon>Chordata</taxon>
        <taxon>Craniata</taxon>
        <taxon>Vertebrata</taxon>
        <taxon>Euteleostomi</taxon>
        <taxon>Actinopterygii</taxon>
        <taxon>Neopterygii</taxon>
        <taxon>Teleostei</taxon>
        <taxon>Neoteleostei</taxon>
        <taxon>Acanthomorphata</taxon>
        <taxon>Ovalentaria</taxon>
        <taxon>Atherinomorphae</taxon>
        <taxon>Cyprinodontiformes</taxon>
        <taxon>Goodeidae</taxon>
        <taxon>Ameca</taxon>
    </lineage>
</organism>
<reference evidence="2 3" key="1">
    <citation type="submission" date="2021-06" db="EMBL/GenBank/DDBJ databases">
        <authorList>
            <person name="Palmer J.M."/>
        </authorList>
    </citation>
    <scope>NUCLEOTIDE SEQUENCE [LARGE SCALE GENOMIC DNA]</scope>
    <source>
        <strain evidence="2 3">AS_MEX2019</strain>
        <tissue evidence="2">Muscle</tissue>
    </source>
</reference>
<feature type="region of interest" description="Disordered" evidence="1">
    <location>
        <begin position="1"/>
        <end position="39"/>
    </location>
</feature>
<name>A0ABV1A5T0_9TELE</name>
<evidence type="ECO:0000313" key="3">
    <source>
        <dbReference type="Proteomes" id="UP001469553"/>
    </source>
</evidence>